<dbReference type="CDD" id="cd00684">
    <property type="entry name" value="Terpene_cyclase_plant_C1"/>
    <property type="match status" value="1"/>
</dbReference>
<dbReference type="InterPro" id="IPR036965">
    <property type="entry name" value="Terpene_synth_N_sf"/>
</dbReference>
<dbReference type="Proteomes" id="UP001161247">
    <property type="component" value="Chromosome 1"/>
</dbReference>
<dbReference type="SFLD" id="SFLDG01019">
    <property type="entry name" value="Terpene_Cyclase_Like_1_C_Termi"/>
    <property type="match status" value="1"/>
</dbReference>
<accession>A0AAV1BZH0</accession>
<gene>
    <name evidence="4" type="ORF">OLC1_LOCUS546</name>
</gene>
<dbReference type="InterPro" id="IPR034741">
    <property type="entry name" value="Terpene_cyclase-like_1_C"/>
</dbReference>
<dbReference type="FunFam" id="1.10.600.10:FF:000007">
    <property type="entry name" value="Isoprene synthase, chloroplastic"/>
    <property type="match status" value="1"/>
</dbReference>
<proteinExistence type="predicted"/>
<evidence type="ECO:0000259" key="3">
    <source>
        <dbReference type="Pfam" id="PF03936"/>
    </source>
</evidence>
<dbReference type="Pfam" id="PF03936">
    <property type="entry name" value="Terpene_synth_C"/>
    <property type="match status" value="1"/>
</dbReference>
<dbReference type="EMBL" id="OX459118">
    <property type="protein sequence ID" value="CAI9087819.1"/>
    <property type="molecule type" value="Genomic_DNA"/>
</dbReference>
<dbReference type="InterPro" id="IPR008930">
    <property type="entry name" value="Terpenoid_cyclase/PrenylTrfase"/>
</dbReference>
<dbReference type="Gene3D" id="1.50.10.130">
    <property type="entry name" value="Terpene synthase, N-terminal domain"/>
    <property type="match status" value="1"/>
</dbReference>
<dbReference type="GO" id="GO:0010333">
    <property type="term" value="F:terpene synthase activity"/>
    <property type="evidence" value="ECO:0007669"/>
    <property type="project" value="InterPro"/>
</dbReference>
<dbReference type="SUPFAM" id="SSF48576">
    <property type="entry name" value="Terpenoid synthases"/>
    <property type="match status" value="1"/>
</dbReference>
<evidence type="ECO:0000259" key="2">
    <source>
        <dbReference type="Pfam" id="PF01397"/>
    </source>
</evidence>
<name>A0AAV1BZH0_OLDCO</name>
<dbReference type="InterPro" id="IPR008949">
    <property type="entry name" value="Isoprenoid_synthase_dom_sf"/>
</dbReference>
<dbReference type="Pfam" id="PF01397">
    <property type="entry name" value="Terpene_synth"/>
    <property type="match status" value="1"/>
</dbReference>
<dbReference type="AlphaFoldDB" id="A0AAV1BZH0"/>
<protein>
    <submittedName>
        <fullName evidence="4">OLC1v1021994C1</fullName>
    </submittedName>
</protein>
<dbReference type="GO" id="GO:0016102">
    <property type="term" value="P:diterpenoid biosynthetic process"/>
    <property type="evidence" value="ECO:0007669"/>
    <property type="project" value="InterPro"/>
</dbReference>
<evidence type="ECO:0000313" key="5">
    <source>
        <dbReference type="Proteomes" id="UP001161247"/>
    </source>
</evidence>
<dbReference type="SFLD" id="SFLDS00005">
    <property type="entry name" value="Isoprenoid_Synthase_Type_I"/>
    <property type="match status" value="1"/>
</dbReference>
<feature type="domain" description="Terpene synthase N-terminal" evidence="2">
    <location>
        <begin position="39"/>
        <end position="193"/>
    </location>
</feature>
<dbReference type="InterPro" id="IPR001906">
    <property type="entry name" value="Terpene_synth_N"/>
</dbReference>
<dbReference type="Gene3D" id="1.10.600.10">
    <property type="entry name" value="Farnesyl Diphosphate Synthase"/>
    <property type="match status" value="1"/>
</dbReference>
<evidence type="ECO:0000256" key="1">
    <source>
        <dbReference type="ARBA" id="ARBA00022723"/>
    </source>
</evidence>
<dbReference type="InterPro" id="IPR050148">
    <property type="entry name" value="Terpene_synthase-like"/>
</dbReference>
<sequence length="550" mass="63592">MTGQEMKSFTSSVTETKGIMETSIESVQRRKANYKPNIWNYDLLLQSLTSVYSDEVYRRKAQKLKQELTWMFTEVNDKWSMLYLVDTITKIGLASYFQQEIKQYLSSLTRTPQNVNSRRDGGVDLYSTALCFRLLRQFGFEASQEMFRGFVNKNGDFKPSLSFNVQGVKELYEASNLGCEWEDITNEARLFCINTHSTDNILALHWTAEWYNLKKHILAYEKEGTTNSKLLELARLHFNIVQATHQEDLKEIIRWWIELGIIEKLSFSRDRIIESFLYAAGVAYEPQHGSLRKWLTKVIKLVLLIDDVYDIYGSLEHLECFTNAVDRWRYEEVRDLPECMQVCFSTLYNTTADIAVEIQKEKGWNSVLPHFQIAWGEFCKSLLLEAKWDNTGYTPSLEEYLENAFISSSGPLVSLLIILGVQNPALRTISEILKDNKDLIYHTSLIIRLCNDQGTFTEELNRGDAPSSIICHMRESNVSEESAKEHIKSIISQTWEKINGYCVVGDEPIKHYLTNAARVAHFIYQHGDGFGVQDRKRVLSNLIDPLPLYN</sequence>
<dbReference type="SUPFAM" id="SSF48239">
    <property type="entry name" value="Terpenoid cyclases/Protein prenyltransferases"/>
    <property type="match status" value="1"/>
</dbReference>
<reference evidence="4" key="1">
    <citation type="submission" date="2023-03" db="EMBL/GenBank/DDBJ databases">
        <authorList>
            <person name="Julca I."/>
        </authorList>
    </citation>
    <scope>NUCLEOTIDE SEQUENCE</scope>
</reference>
<feature type="domain" description="Terpene synthase metal-binding" evidence="3">
    <location>
        <begin position="258"/>
        <end position="496"/>
    </location>
</feature>
<organism evidence="4 5">
    <name type="scientific">Oldenlandia corymbosa var. corymbosa</name>
    <dbReference type="NCBI Taxonomy" id="529605"/>
    <lineage>
        <taxon>Eukaryota</taxon>
        <taxon>Viridiplantae</taxon>
        <taxon>Streptophyta</taxon>
        <taxon>Embryophyta</taxon>
        <taxon>Tracheophyta</taxon>
        <taxon>Spermatophyta</taxon>
        <taxon>Magnoliopsida</taxon>
        <taxon>eudicotyledons</taxon>
        <taxon>Gunneridae</taxon>
        <taxon>Pentapetalae</taxon>
        <taxon>asterids</taxon>
        <taxon>lamiids</taxon>
        <taxon>Gentianales</taxon>
        <taxon>Rubiaceae</taxon>
        <taxon>Rubioideae</taxon>
        <taxon>Spermacoceae</taxon>
        <taxon>Hedyotis-Oldenlandia complex</taxon>
        <taxon>Oldenlandia</taxon>
    </lineage>
</organism>
<keyword evidence="5" id="KW-1185">Reference proteome</keyword>
<dbReference type="PANTHER" id="PTHR31225:SF94">
    <property type="entry name" value="ALPHA-FARNESENE SYNTHASE"/>
    <property type="match status" value="1"/>
</dbReference>
<keyword evidence="1" id="KW-0479">Metal-binding</keyword>
<dbReference type="PANTHER" id="PTHR31225">
    <property type="entry name" value="OS04G0344100 PROTEIN-RELATED"/>
    <property type="match status" value="1"/>
</dbReference>
<dbReference type="InterPro" id="IPR044814">
    <property type="entry name" value="Terpene_cyclase_plant_C1"/>
</dbReference>
<dbReference type="InterPro" id="IPR005630">
    <property type="entry name" value="Terpene_synthase_metal-bd"/>
</dbReference>
<evidence type="ECO:0000313" key="4">
    <source>
        <dbReference type="EMBL" id="CAI9087819.1"/>
    </source>
</evidence>
<dbReference type="GO" id="GO:0000287">
    <property type="term" value="F:magnesium ion binding"/>
    <property type="evidence" value="ECO:0007669"/>
    <property type="project" value="InterPro"/>
</dbReference>